<feature type="transmembrane region" description="Helical" evidence="8">
    <location>
        <begin position="617"/>
        <end position="636"/>
    </location>
</feature>
<feature type="domain" description="SSD" evidence="9">
    <location>
        <begin position="193"/>
        <end position="335"/>
    </location>
</feature>
<keyword evidence="5 8" id="KW-1133">Transmembrane helix</keyword>
<evidence type="ECO:0000256" key="8">
    <source>
        <dbReference type="SAM" id="Phobius"/>
    </source>
</evidence>
<feature type="transmembrane region" description="Helical" evidence="8">
    <location>
        <begin position="697"/>
        <end position="721"/>
    </location>
</feature>
<dbReference type="InterPro" id="IPR004869">
    <property type="entry name" value="MMPL_dom"/>
</dbReference>
<protein>
    <submittedName>
        <fullName evidence="10">MMPL family transporter</fullName>
    </submittedName>
</protein>
<evidence type="ECO:0000256" key="4">
    <source>
        <dbReference type="ARBA" id="ARBA00022692"/>
    </source>
</evidence>
<evidence type="ECO:0000256" key="2">
    <source>
        <dbReference type="ARBA" id="ARBA00010157"/>
    </source>
</evidence>
<dbReference type="SUPFAM" id="SSF82866">
    <property type="entry name" value="Multidrug efflux transporter AcrB transmembrane domain"/>
    <property type="match status" value="2"/>
</dbReference>
<dbReference type="GO" id="GO:0005886">
    <property type="term" value="C:plasma membrane"/>
    <property type="evidence" value="ECO:0007669"/>
    <property type="project" value="UniProtKB-SubCell"/>
</dbReference>
<dbReference type="PROSITE" id="PS50156">
    <property type="entry name" value="SSD"/>
    <property type="match status" value="1"/>
</dbReference>
<comment type="caution">
    <text evidence="10">The sequence shown here is derived from an EMBL/GenBank/DDBJ whole genome shotgun (WGS) entry which is preliminary data.</text>
</comment>
<proteinExistence type="inferred from homology"/>
<dbReference type="PANTHER" id="PTHR33406:SF11">
    <property type="entry name" value="MEMBRANE PROTEIN SCO6666-RELATED"/>
    <property type="match status" value="1"/>
</dbReference>
<feature type="transmembrane region" description="Helical" evidence="8">
    <location>
        <begin position="553"/>
        <end position="572"/>
    </location>
</feature>
<feature type="transmembrane region" description="Helical" evidence="8">
    <location>
        <begin position="239"/>
        <end position="257"/>
    </location>
</feature>
<keyword evidence="4 8" id="KW-0812">Transmembrane</keyword>
<feature type="transmembrane region" description="Helical" evidence="8">
    <location>
        <begin position="668"/>
        <end position="685"/>
    </location>
</feature>
<evidence type="ECO:0000313" key="11">
    <source>
        <dbReference type="Proteomes" id="UP000604475"/>
    </source>
</evidence>
<feature type="transmembrane region" description="Helical" evidence="8">
    <location>
        <begin position="312"/>
        <end position="336"/>
    </location>
</feature>
<keyword evidence="3" id="KW-1003">Cell membrane</keyword>
<keyword evidence="11" id="KW-1185">Reference proteome</keyword>
<accession>A0A937R644</accession>
<gene>
    <name evidence="10" type="ORF">I7412_04445</name>
</gene>
<dbReference type="PANTHER" id="PTHR33406">
    <property type="entry name" value="MEMBRANE PROTEIN MJ1562-RELATED"/>
    <property type="match status" value="1"/>
</dbReference>
<feature type="transmembrane region" description="Helical" evidence="8">
    <location>
        <begin position="584"/>
        <end position="605"/>
    </location>
</feature>
<evidence type="ECO:0000256" key="6">
    <source>
        <dbReference type="ARBA" id="ARBA00023136"/>
    </source>
</evidence>
<evidence type="ECO:0000256" key="7">
    <source>
        <dbReference type="SAM" id="MobiDB-lite"/>
    </source>
</evidence>
<feature type="transmembrane region" description="Helical" evidence="8">
    <location>
        <begin position="186"/>
        <end position="206"/>
    </location>
</feature>
<organism evidence="10 11">
    <name type="scientific">Frankia nepalensis</name>
    <dbReference type="NCBI Taxonomy" id="1836974"/>
    <lineage>
        <taxon>Bacteria</taxon>
        <taxon>Bacillati</taxon>
        <taxon>Actinomycetota</taxon>
        <taxon>Actinomycetes</taxon>
        <taxon>Frankiales</taxon>
        <taxon>Frankiaceae</taxon>
        <taxon>Frankia</taxon>
    </lineage>
</organism>
<dbReference type="InterPro" id="IPR050545">
    <property type="entry name" value="Mycobact_MmpL"/>
</dbReference>
<dbReference type="Proteomes" id="UP000604475">
    <property type="component" value="Unassembled WGS sequence"/>
</dbReference>
<comment type="subcellular location">
    <subcellularLocation>
        <location evidence="1">Cell membrane</location>
        <topology evidence="1">Multi-pass membrane protein</topology>
    </subcellularLocation>
</comment>
<feature type="transmembrane region" description="Helical" evidence="8">
    <location>
        <begin position="213"/>
        <end position="233"/>
    </location>
</feature>
<sequence>MATYLYRLGRAAYRRRSLVLALWIALLAAVGVGAATLSGSTSDTLSIPGTESQKAIDLLDERMPNAGADTATARVVFTLPAGSGGSLAEADRRQAIEQVVQELSRAPLVDRVTDPFADVGGRWASVSSDGRTAYAQVSYDVQQREVTDAARDALFAAADPARAAGVGVEFGGTATEGASEQSATEVIGIGVAAVVLLITFGSFVAAGLPLLTALLGVAVGVCGIAIASGFIGLSSSTSTLALMIGLAVGIDYALFITSRFRHELAAGRDGDEAAGRAVGTAGSAVVFAGLTVVIALAALSVVGIPFLTEMGLAAAGTVAIAVAIALTLLPAVFGFAGRRLAVAGRAEDGPAGARRSGRHLRGRGPRVLARFARDPEADGSRPTMGERWARLAVRRRGLAVLVTVLGLGLLAAPVMGLRLGLPDDSTAAPGTTQRAAYDQLSAGFGAGFNGPLLIVVDVAGASDGAQAVTRVADGIRELPDVTSVGAATFNEARDTATFRVIPTSGPSDAATQDLVHAIRARAGSVTAATGATTLVTGTTALNIDISEKLSDALVPYLAVVVGLAFVLLLLVFRSILVPLKATLGFLLSVVATFGAVVAVFQWGWLKDLFGVDSTGPIVSMLPIFLVGVLFGLAMDYEVFLVTRMREEFVHGRGPDEAVTVGFRHGARVVTAAAIIMISVFAGFILSDQAIIQSIGFALAFGVLVDAFVVRMTLVPAVMSLLGHRAWWLPRWLDRLLPDIDVEGKRLVAPAAAAGLAIATQADHAGQADHATQADGGAQTGDGDGAQAGSRGQGQDSGADDGVPSQRRPAITVR</sequence>
<dbReference type="Gene3D" id="1.20.1640.10">
    <property type="entry name" value="Multidrug efflux transporter AcrB transmembrane domain"/>
    <property type="match status" value="2"/>
</dbReference>
<keyword evidence="6 8" id="KW-0472">Membrane</keyword>
<dbReference type="AlphaFoldDB" id="A0A937R644"/>
<evidence type="ECO:0000256" key="5">
    <source>
        <dbReference type="ARBA" id="ARBA00022989"/>
    </source>
</evidence>
<dbReference type="EMBL" id="JAEACQ010000134">
    <property type="protein sequence ID" value="MBL7626433.1"/>
    <property type="molecule type" value="Genomic_DNA"/>
</dbReference>
<feature type="region of interest" description="Disordered" evidence="7">
    <location>
        <begin position="766"/>
        <end position="813"/>
    </location>
</feature>
<feature type="transmembrane region" description="Helical" evidence="8">
    <location>
        <begin position="278"/>
        <end position="306"/>
    </location>
</feature>
<evidence type="ECO:0000259" key="9">
    <source>
        <dbReference type="PROSITE" id="PS50156"/>
    </source>
</evidence>
<dbReference type="InterPro" id="IPR000731">
    <property type="entry name" value="SSD"/>
</dbReference>
<reference evidence="10" key="1">
    <citation type="submission" date="2020-12" db="EMBL/GenBank/DDBJ databases">
        <title>Genomic characterization of non-nitrogen-fixing Frankia strains.</title>
        <authorList>
            <person name="Carlos-Shanley C."/>
            <person name="Guerra T."/>
            <person name="Hahn D."/>
        </authorList>
    </citation>
    <scope>NUCLEOTIDE SEQUENCE</scope>
    <source>
        <strain evidence="10">CN6</strain>
    </source>
</reference>
<evidence type="ECO:0000313" key="10">
    <source>
        <dbReference type="EMBL" id="MBL7626433.1"/>
    </source>
</evidence>
<feature type="transmembrane region" description="Helical" evidence="8">
    <location>
        <begin position="397"/>
        <end position="416"/>
    </location>
</feature>
<comment type="similarity">
    <text evidence="2">Belongs to the resistance-nodulation-cell division (RND) (TC 2.A.6) family. MmpL subfamily.</text>
</comment>
<evidence type="ECO:0000256" key="3">
    <source>
        <dbReference type="ARBA" id="ARBA00022475"/>
    </source>
</evidence>
<dbReference type="RefSeq" id="WP_203004913.1">
    <property type="nucleotide sequence ID" value="NZ_JADWYU010000172.1"/>
</dbReference>
<evidence type="ECO:0000256" key="1">
    <source>
        <dbReference type="ARBA" id="ARBA00004651"/>
    </source>
</evidence>
<name>A0A937R644_9ACTN</name>
<dbReference type="Pfam" id="PF03176">
    <property type="entry name" value="MMPL"/>
    <property type="match status" value="2"/>
</dbReference>